<dbReference type="InterPro" id="IPR034660">
    <property type="entry name" value="DinB/YfiT-like"/>
</dbReference>
<evidence type="ECO:0000313" key="3">
    <source>
        <dbReference type="Proteomes" id="UP000255355"/>
    </source>
</evidence>
<dbReference type="STRING" id="1210089.GCA_001613165_03500"/>
<keyword evidence="3" id="KW-1185">Reference proteome</keyword>
<evidence type="ECO:0000259" key="1">
    <source>
        <dbReference type="Pfam" id="PF11716"/>
    </source>
</evidence>
<accession>A0A370H7J2</accession>
<dbReference type="InterPro" id="IPR024344">
    <property type="entry name" value="MDMPI_metal-binding"/>
</dbReference>
<feature type="domain" description="Mycothiol-dependent maleylpyruvate isomerase metal-binding" evidence="1">
    <location>
        <begin position="8"/>
        <end position="140"/>
    </location>
</feature>
<organism evidence="2 3">
    <name type="scientific">Nocardia mexicana</name>
    <dbReference type="NCBI Taxonomy" id="279262"/>
    <lineage>
        <taxon>Bacteria</taxon>
        <taxon>Bacillati</taxon>
        <taxon>Actinomycetota</taxon>
        <taxon>Actinomycetes</taxon>
        <taxon>Mycobacteriales</taxon>
        <taxon>Nocardiaceae</taxon>
        <taxon>Nocardia</taxon>
    </lineage>
</organism>
<dbReference type="SUPFAM" id="SSF109854">
    <property type="entry name" value="DinB/YfiT-like putative metalloenzymes"/>
    <property type="match status" value="1"/>
</dbReference>
<dbReference type="GO" id="GO:0046872">
    <property type="term" value="F:metal ion binding"/>
    <property type="evidence" value="ECO:0007669"/>
    <property type="project" value="InterPro"/>
</dbReference>
<evidence type="ECO:0000313" key="2">
    <source>
        <dbReference type="EMBL" id="RDI52657.1"/>
    </source>
</evidence>
<dbReference type="EMBL" id="QQAZ01000003">
    <property type="protein sequence ID" value="RDI52657.1"/>
    <property type="molecule type" value="Genomic_DNA"/>
</dbReference>
<dbReference type="AlphaFoldDB" id="A0A370H7J2"/>
<dbReference type="RefSeq" id="WP_114699462.1">
    <property type="nucleotide sequence ID" value="NZ_QQAZ01000003.1"/>
</dbReference>
<dbReference type="OrthoDB" id="3669840at2"/>
<sequence>MDVADAVRTMARRFADLAGTAAEQDRKVTGTPEWSIGDVLGHVAMEPSRYHDLALGHGDWPARAADLPAFNAEQIRTLPTRDPHKLAEKLVADTDSFLELIAEVGDEPRMMMFDGDQRIRADVARGTLLGEYVVHGYDIAEVLGKPWPIEPAHVPIIMDGLNQVVPGWVDPAQSLGHTATYELRLRGYSRYIYRFVDGVLTANPADTGRIDVHISMEPVTALLLNYRRINPLWPTLTGKVGTWGRKPWLGLRFAERFLPA</sequence>
<protein>
    <submittedName>
        <fullName evidence="2">Uncharacterized protein (TIGR03083 family)</fullName>
    </submittedName>
</protein>
<name>A0A370H7J2_9NOCA</name>
<proteinExistence type="predicted"/>
<comment type="caution">
    <text evidence="2">The sequence shown here is derived from an EMBL/GenBank/DDBJ whole genome shotgun (WGS) entry which is preliminary data.</text>
</comment>
<dbReference type="Pfam" id="PF11716">
    <property type="entry name" value="MDMPI_N"/>
    <property type="match status" value="1"/>
</dbReference>
<dbReference type="Gene3D" id="1.20.120.450">
    <property type="entry name" value="dinb family like domain"/>
    <property type="match status" value="1"/>
</dbReference>
<dbReference type="Proteomes" id="UP000255355">
    <property type="component" value="Unassembled WGS sequence"/>
</dbReference>
<reference evidence="2 3" key="1">
    <citation type="submission" date="2018-07" db="EMBL/GenBank/DDBJ databases">
        <title>Genomic Encyclopedia of Type Strains, Phase IV (KMG-IV): sequencing the most valuable type-strain genomes for metagenomic binning, comparative biology and taxonomic classification.</title>
        <authorList>
            <person name="Goeker M."/>
        </authorList>
    </citation>
    <scope>NUCLEOTIDE SEQUENCE [LARGE SCALE GENOMIC DNA]</scope>
    <source>
        <strain evidence="2 3">DSM 44952</strain>
    </source>
</reference>
<gene>
    <name evidence="2" type="ORF">DFR68_10341</name>
</gene>